<evidence type="ECO:0000256" key="6">
    <source>
        <dbReference type="SAM" id="Phobius"/>
    </source>
</evidence>
<dbReference type="InterPro" id="IPR009801">
    <property type="entry name" value="TMEM126"/>
</dbReference>
<evidence type="ECO:0000256" key="3">
    <source>
        <dbReference type="ARBA" id="ARBA00022989"/>
    </source>
</evidence>
<evidence type="ECO:0000256" key="2">
    <source>
        <dbReference type="ARBA" id="ARBA00022692"/>
    </source>
</evidence>
<name>A0A1E1XI29_9ACAR</name>
<keyword evidence="5 6" id="KW-0472">Membrane</keyword>
<keyword evidence="4" id="KW-0496">Mitochondrion</keyword>
<dbReference type="EMBL" id="GFAC01000325">
    <property type="protein sequence ID" value="JAT98863.1"/>
    <property type="molecule type" value="mRNA"/>
</dbReference>
<dbReference type="GO" id="GO:0031966">
    <property type="term" value="C:mitochondrial membrane"/>
    <property type="evidence" value="ECO:0007669"/>
    <property type="project" value="UniProtKB-SubCell"/>
</dbReference>
<evidence type="ECO:0000256" key="4">
    <source>
        <dbReference type="ARBA" id="ARBA00023128"/>
    </source>
</evidence>
<dbReference type="PANTHER" id="PTHR16296:SF2">
    <property type="entry name" value="TRANSMEMBRANE PROTEIN 126A"/>
    <property type="match status" value="1"/>
</dbReference>
<evidence type="ECO:0000256" key="5">
    <source>
        <dbReference type="ARBA" id="ARBA00023136"/>
    </source>
</evidence>
<sequence>MPQHSKLYESLSTRESGVVTFTSRADAPPDAVLLSRSEAIKHQMNLYAHWKPKSDVWPITFGAAIAGIAASFGGFVLNAIFRKRFQLRHMGVLATTTPNIALPGIFAFLLSTKTLQDLAVMDSRCVICTQMEAMGWQFASGALYPCIMAPLACMNVAMRAFTYPILPVQTHYKEILHDILGVLQKHRVKVGGLAAFQCVLAFTLQHMQMRSILKVHEKLAER</sequence>
<keyword evidence="2 6" id="KW-0812">Transmembrane</keyword>
<dbReference type="Pfam" id="PF07114">
    <property type="entry name" value="TMEM126"/>
    <property type="match status" value="1"/>
</dbReference>
<comment type="subcellular location">
    <subcellularLocation>
        <location evidence="1">Mitochondrion membrane</location>
        <topology evidence="1">Multi-pass membrane protein</topology>
    </subcellularLocation>
</comment>
<feature type="transmembrane region" description="Helical" evidence="6">
    <location>
        <begin position="56"/>
        <end position="81"/>
    </location>
</feature>
<organism evidence="7">
    <name type="scientific">Amblyomma aureolatum</name>
    <dbReference type="NCBI Taxonomy" id="187763"/>
    <lineage>
        <taxon>Eukaryota</taxon>
        <taxon>Metazoa</taxon>
        <taxon>Ecdysozoa</taxon>
        <taxon>Arthropoda</taxon>
        <taxon>Chelicerata</taxon>
        <taxon>Arachnida</taxon>
        <taxon>Acari</taxon>
        <taxon>Parasitiformes</taxon>
        <taxon>Ixodida</taxon>
        <taxon>Ixodoidea</taxon>
        <taxon>Ixodidae</taxon>
        <taxon>Amblyomminae</taxon>
        <taxon>Amblyomma</taxon>
    </lineage>
</organism>
<evidence type="ECO:0000256" key="1">
    <source>
        <dbReference type="ARBA" id="ARBA00004225"/>
    </source>
</evidence>
<evidence type="ECO:0000313" key="7">
    <source>
        <dbReference type="EMBL" id="JAT98863.1"/>
    </source>
</evidence>
<dbReference type="AlphaFoldDB" id="A0A1E1XI29"/>
<reference evidence="7" key="1">
    <citation type="journal article" date="2017" name="Front. Cell. Infect. Microbiol.">
        <title>The Distinct Transcriptional Response of the Midgut of Amblyomma sculptum and Amblyomma aureolatum Ticks to Rickettsia rickettsii Correlates to Their Differences in Susceptibility to Infection.</title>
        <authorList>
            <person name="Martins L.A."/>
            <person name="Galletti M.F.B.M."/>
            <person name="Ribeiro J.M."/>
            <person name="Fujita A."/>
            <person name="Costa F.B."/>
            <person name="Labruna M.B."/>
            <person name="Daffre S."/>
            <person name="Fogaca A.C."/>
        </authorList>
    </citation>
    <scope>NUCLEOTIDE SEQUENCE</scope>
</reference>
<accession>A0A1E1XI29</accession>
<dbReference type="GO" id="GO:0032981">
    <property type="term" value="P:mitochondrial respiratory chain complex I assembly"/>
    <property type="evidence" value="ECO:0007669"/>
    <property type="project" value="TreeGrafter"/>
</dbReference>
<proteinExistence type="evidence at transcript level"/>
<dbReference type="PANTHER" id="PTHR16296">
    <property type="entry name" value="UNCHARACTERIZED HYPOTHALAMUS PROTEIN HT007"/>
    <property type="match status" value="1"/>
</dbReference>
<protein>
    <submittedName>
        <fullName evidence="7">Putative conserved plasma membrane protein</fullName>
    </submittedName>
</protein>
<keyword evidence="3 6" id="KW-1133">Transmembrane helix</keyword>